<dbReference type="EC" id="3.5.1.-" evidence="2"/>
<dbReference type="InterPro" id="IPR002589">
    <property type="entry name" value="Macro_dom"/>
</dbReference>
<dbReference type="InterPro" id="IPR043472">
    <property type="entry name" value="Macro_dom-like"/>
</dbReference>
<evidence type="ECO:0000259" key="1">
    <source>
        <dbReference type="PROSITE" id="PS51154"/>
    </source>
</evidence>
<dbReference type="SMART" id="SM00506">
    <property type="entry name" value="A1pp"/>
    <property type="match status" value="1"/>
</dbReference>
<dbReference type="PANTHER" id="PTHR11106:SF27">
    <property type="entry name" value="MACRO DOMAIN-CONTAINING PROTEIN"/>
    <property type="match status" value="1"/>
</dbReference>
<dbReference type="AlphaFoldDB" id="A0A6N2YZQ2"/>
<sequence>MPFEIIRQDITNMKTDAIVNPTNNELKPTGGVCGAIFEKAGYEILEKKCKKIGYLETTEAVITKGYNLDCKYIIHTVGPIWDNAKSDNATLLYNTYTNCLKLAKSKKCNSIAFPLISSGNFGYPKDEALDIATNAIKDFLSKNDMLIYLVVFDKESFKINKDLFDSITQYIDDNYIDMYKFKRPKRNIDSFDDVYPSFCITKVDKRERKPKKSKLLSKTKSLLETNEESQHIYDEIEYEKSLLDALSHAEDTFSQYLIKLIDNSDMTDAQVYKKANIDRRLFSKIRNNKDYTPSKPTVLSLAIALELNLDKTNDLLRKAGFALSHSNKFDIIIEYFISNQIYDIYKINETLFSFDQNILRT</sequence>
<dbReference type="PROSITE" id="PS51154">
    <property type="entry name" value="MACRO"/>
    <property type="match status" value="1"/>
</dbReference>
<dbReference type="Pfam" id="PF01661">
    <property type="entry name" value="Macro"/>
    <property type="match status" value="1"/>
</dbReference>
<protein>
    <submittedName>
        <fullName evidence="2">O-acetyl-ADP-ribose deacetylase</fullName>
        <ecNumber evidence="2">3.5.1.-</ecNumber>
    </submittedName>
</protein>
<dbReference type="SUPFAM" id="SSF47413">
    <property type="entry name" value="lambda repressor-like DNA-binding domains"/>
    <property type="match status" value="1"/>
</dbReference>
<keyword evidence="2" id="KW-0378">Hydrolase</keyword>
<dbReference type="RefSeq" id="WP_024037230.1">
    <property type="nucleotide sequence ID" value="NZ_CACRUE010000006.1"/>
</dbReference>
<dbReference type="PANTHER" id="PTHR11106">
    <property type="entry name" value="GANGLIOSIDE INDUCED DIFFERENTIATION ASSOCIATED PROTEIN 2-RELATED"/>
    <property type="match status" value="1"/>
</dbReference>
<dbReference type="SUPFAM" id="SSF52949">
    <property type="entry name" value="Macro domain-like"/>
    <property type="match status" value="1"/>
</dbReference>
<name>A0A6N2YZQ2_9FIRM</name>
<dbReference type="GO" id="GO:0003677">
    <property type="term" value="F:DNA binding"/>
    <property type="evidence" value="ECO:0007669"/>
    <property type="project" value="InterPro"/>
</dbReference>
<feature type="domain" description="Macro" evidence="1">
    <location>
        <begin position="1"/>
        <end position="168"/>
    </location>
</feature>
<proteinExistence type="predicted"/>
<organism evidence="2">
    <name type="scientific">Intestinibacter bartlettii</name>
    <dbReference type="NCBI Taxonomy" id="261299"/>
    <lineage>
        <taxon>Bacteria</taxon>
        <taxon>Bacillati</taxon>
        <taxon>Bacillota</taxon>
        <taxon>Clostridia</taxon>
        <taxon>Peptostreptococcales</taxon>
        <taxon>Peptostreptococcaceae</taxon>
        <taxon>Intestinibacter</taxon>
    </lineage>
</organism>
<dbReference type="GO" id="GO:0016787">
    <property type="term" value="F:hydrolase activity"/>
    <property type="evidence" value="ECO:0007669"/>
    <property type="project" value="UniProtKB-KW"/>
</dbReference>
<evidence type="ECO:0000313" key="2">
    <source>
        <dbReference type="EMBL" id="VYT70492.1"/>
    </source>
</evidence>
<gene>
    <name evidence="2" type="primary">ymdB_1</name>
    <name evidence="2" type="ORF">IBLFYP30_00962</name>
</gene>
<dbReference type="Gene3D" id="3.40.220.10">
    <property type="entry name" value="Leucine Aminopeptidase, subunit E, domain 1"/>
    <property type="match status" value="1"/>
</dbReference>
<dbReference type="InterPro" id="IPR010982">
    <property type="entry name" value="Lambda_DNA-bd_dom_sf"/>
</dbReference>
<dbReference type="EMBL" id="CACRUE010000006">
    <property type="protein sequence ID" value="VYT70492.1"/>
    <property type="molecule type" value="Genomic_DNA"/>
</dbReference>
<reference evidence="2" key="1">
    <citation type="submission" date="2019-11" db="EMBL/GenBank/DDBJ databases">
        <authorList>
            <person name="Feng L."/>
        </authorList>
    </citation>
    <scope>NUCLEOTIDE SEQUENCE</scope>
    <source>
        <strain evidence="2">IbartlettiiLFYP30</strain>
    </source>
</reference>
<accession>A0A6N2YZQ2</accession>